<dbReference type="SUPFAM" id="SSF111347">
    <property type="entry name" value="Rap/Ran-GAP"/>
    <property type="match status" value="1"/>
</dbReference>
<sequence length="1093" mass="121925">MHMADSVADQHGYVNNAGRFRSELHYNSYCTRKKHSPSTCSDTLSFDYGKSAIPCESVEQELFEFGKDGDSPVISNDTRINTSDLDGVCLPPPTAAAAAAATTTTTTTHLAASRTSTHLSVGQGLTDTNSPGKSGSFQSDPFEDFYLFDFLPYTAGSVGSNPPKSLNNPVHLENPERETRWYFKYFLGKYHQLYCGYVTERDPFLLAVAKTDVQSYGVSQYRAILWRKTGSQKLCISHNPTNSLTAKKVLNFFDLHKVEKGPKEVLNFEVQKDALTLEEQEGSVNFKFGVVYCIEGQTSDEQMYNNEHGSEEFDQFVNLLGDRIHLKSWDRFKGGLDTKSNTTGIDSVYTVYEGHEIMFHVSTLLPFSTDNRQQIERKRHVGNDIVNIIFVDGVAPDSNPSWMPSMMKTHFTHIFAIVTYCKETSTYRLNVFAEESVPIFGPALPNPAEFTSPQEFREFLLVKLINGEKAAFHSPVFAQKRERTFEMLLQVICNTNMNDGSSGAICRRAFSDVIVDSLNGITTGKEQSRNDIYIRFGQMLKLNTIIRGDAPTSCITSGQSKKQPWQPKLFHTPFQSEIVCGDVWGGNLIVSSDSGTFLLREHDSPVLLIERAVEVKQLEIIEQNEMLVLRFEKGREARIAVIQLGDIDSGQAIDRNQLKKLSLDKTKGCHLFALSKSIVQPLRLAVVVHRRILIYQWQLITGRSLSSWNQFAQAHTPDSFQLIRELPILEPIQTLCFLEGIPGGRLCVGHRHHFELIDERTKEAVQLFRSEGSRNQVVSAHEVWDDEDPELLLCFTRTCHFQKLSAVQAVVQPVKKTHMLQSNSTDNSFTQSALSTQHSVTESAASSTSVPSTGFYTGSSSPSVSLPIATCSSPDMTSGSPLLLSSPTEEKQRISEFDFTWNFESKKVVVSHPYIFAFTSTSIEIRLVNNGSLVHTMLVPDCRLISSKTGLYFSSTSENLDNTSTFPNNSVSGRTGQELLVSKKTMPLNNVPDKSSEKDLEDSPRQEEAEQQPEPSNHRVNKRSPNFGQVSSSNSSASLPLSPGNSPPVNCTDSTPAPKTRYIYRILYNSVPSGNSTNTNPPETSSQRKNRQT</sequence>
<dbReference type="FunFam" id="3.40.50.11210:FF:000006">
    <property type="entry name" value="GTPase-activating Rap/Ran-GAP domain-like protein 3 isoform X1"/>
    <property type="match status" value="1"/>
</dbReference>
<feature type="compositionally biased region" description="Low complexity" evidence="4">
    <location>
        <begin position="840"/>
        <end position="853"/>
    </location>
</feature>
<keyword evidence="8" id="KW-1185">Reference proteome</keyword>
<dbReference type="InterPro" id="IPR050989">
    <property type="entry name" value="Rap1_Ran_GAP"/>
</dbReference>
<dbReference type="Pfam" id="PF00780">
    <property type="entry name" value="CNH"/>
    <property type="match status" value="2"/>
</dbReference>
<feature type="region of interest" description="Disordered" evidence="4">
    <location>
        <begin position="981"/>
        <end position="1093"/>
    </location>
</feature>
<feature type="compositionally biased region" description="Basic and acidic residues" evidence="4">
    <location>
        <begin position="994"/>
        <end position="1008"/>
    </location>
</feature>
<evidence type="ECO:0000256" key="3">
    <source>
        <dbReference type="ARBA" id="ARBA00069072"/>
    </source>
</evidence>
<evidence type="ECO:0000256" key="1">
    <source>
        <dbReference type="ARBA" id="ARBA00022468"/>
    </source>
</evidence>
<evidence type="ECO:0000256" key="4">
    <source>
        <dbReference type="SAM" id="MobiDB-lite"/>
    </source>
</evidence>
<name>A0A4E0RE36_FASHE</name>
<accession>A0A4E0RE36</accession>
<comment type="similarity">
    <text evidence="2">Belongs to the GARNL3 family.</text>
</comment>
<comment type="caution">
    <text evidence="7">The sequence shown here is derived from an EMBL/GenBank/DDBJ whole genome shotgun (WGS) entry which is preliminary data.</text>
</comment>
<evidence type="ECO:0000313" key="8">
    <source>
        <dbReference type="Proteomes" id="UP000230066"/>
    </source>
</evidence>
<feature type="domain" description="CNH" evidence="6">
    <location>
        <begin position="575"/>
        <end position="952"/>
    </location>
</feature>
<dbReference type="InterPro" id="IPR035974">
    <property type="entry name" value="Rap/Ran-GAP_sf"/>
</dbReference>
<dbReference type="InterPro" id="IPR001180">
    <property type="entry name" value="CNH_dom"/>
</dbReference>
<dbReference type="InterPro" id="IPR000331">
    <property type="entry name" value="Rap/Ran_GAP_dom"/>
</dbReference>
<feature type="compositionally biased region" description="Polar residues" evidence="4">
    <location>
        <begin position="1070"/>
        <end position="1087"/>
    </location>
</feature>
<feature type="domain" description="Rap-GAP" evidence="5">
    <location>
        <begin position="274"/>
        <end position="492"/>
    </location>
</feature>
<gene>
    <name evidence="7" type="ORF">D915_003325</name>
</gene>
<evidence type="ECO:0000313" key="7">
    <source>
        <dbReference type="EMBL" id="THD25806.1"/>
    </source>
</evidence>
<dbReference type="PANTHER" id="PTHR15711:SF62">
    <property type="entry name" value="GTPASE-ACTIVATING RAP_RAN-GAP DOMAIN-LIKE PROTEIN 3"/>
    <property type="match status" value="1"/>
</dbReference>
<dbReference type="AlphaFoldDB" id="A0A4E0RE36"/>
<feature type="region of interest" description="Disordered" evidence="4">
    <location>
        <begin position="840"/>
        <end position="863"/>
    </location>
</feature>
<dbReference type="Gene3D" id="3.40.50.11210">
    <property type="entry name" value="Rap/Ran-GAP"/>
    <property type="match status" value="1"/>
</dbReference>
<dbReference type="PANTHER" id="PTHR15711">
    <property type="entry name" value="RAP GTPASE-ACTIVATING PROTEIN"/>
    <property type="match status" value="1"/>
</dbReference>
<evidence type="ECO:0000259" key="5">
    <source>
        <dbReference type="PROSITE" id="PS50085"/>
    </source>
</evidence>
<proteinExistence type="inferred from homology"/>
<feature type="compositionally biased region" description="Polar residues" evidence="4">
    <location>
        <begin position="854"/>
        <end position="863"/>
    </location>
</feature>
<evidence type="ECO:0000256" key="2">
    <source>
        <dbReference type="ARBA" id="ARBA00060925"/>
    </source>
</evidence>
<dbReference type="Pfam" id="PF02145">
    <property type="entry name" value="Rap_GAP"/>
    <property type="match status" value="1"/>
</dbReference>
<dbReference type="EMBL" id="JXXN02000983">
    <property type="protein sequence ID" value="THD25806.1"/>
    <property type="molecule type" value="Genomic_DNA"/>
</dbReference>
<dbReference type="PROSITE" id="PS50219">
    <property type="entry name" value="CNH"/>
    <property type="match status" value="1"/>
</dbReference>
<dbReference type="Proteomes" id="UP000230066">
    <property type="component" value="Unassembled WGS sequence"/>
</dbReference>
<organism evidence="7 8">
    <name type="scientific">Fasciola hepatica</name>
    <name type="common">Liver fluke</name>
    <dbReference type="NCBI Taxonomy" id="6192"/>
    <lineage>
        <taxon>Eukaryota</taxon>
        <taxon>Metazoa</taxon>
        <taxon>Spiralia</taxon>
        <taxon>Lophotrochozoa</taxon>
        <taxon>Platyhelminthes</taxon>
        <taxon>Trematoda</taxon>
        <taxon>Digenea</taxon>
        <taxon>Plagiorchiida</taxon>
        <taxon>Echinostomata</taxon>
        <taxon>Echinostomatoidea</taxon>
        <taxon>Fasciolidae</taxon>
        <taxon>Fasciola</taxon>
    </lineage>
</organism>
<evidence type="ECO:0000259" key="6">
    <source>
        <dbReference type="PROSITE" id="PS50219"/>
    </source>
</evidence>
<feature type="compositionally biased region" description="Low complexity" evidence="4">
    <location>
        <begin position="1024"/>
        <end position="1050"/>
    </location>
</feature>
<dbReference type="GO" id="GO:0051056">
    <property type="term" value="P:regulation of small GTPase mediated signal transduction"/>
    <property type="evidence" value="ECO:0007669"/>
    <property type="project" value="InterPro"/>
</dbReference>
<reference evidence="7" key="1">
    <citation type="submission" date="2019-03" db="EMBL/GenBank/DDBJ databases">
        <title>Improved annotation for the trematode Fasciola hepatica.</title>
        <authorList>
            <person name="Choi Y.-J."/>
            <person name="Martin J."/>
            <person name="Mitreva M."/>
        </authorList>
    </citation>
    <scope>NUCLEOTIDE SEQUENCE [LARGE SCALE GENOMIC DNA]</scope>
</reference>
<protein>
    <recommendedName>
        <fullName evidence="3">GTPase-activating Rap/Ran-GAP domain-like protein 3</fullName>
    </recommendedName>
</protein>
<keyword evidence="1" id="KW-0343">GTPase activation</keyword>
<dbReference type="GO" id="GO:0005096">
    <property type="term" value="F:GTPase activator activity"/>
    <property type="evidence" value="ECO:0007669"/>
    <property type="project" value="UniProtKB-KW"/>
</dbReference>
<dbReference type="PROSITE" id="PS50085">
    <property type="entry name" value="RAPGAP"/>
    <property type="match status" value="1"/>
</dbReference>